<feature type="chain" id="PRO_5005282153" description="Lipoprotein" evidence="2">
    <location>
        <begin position="18"/>
        <end position="126"/>
    </location>
</feature>
<evidence type="ECO:0000313" key="4">
    <source>
        <dbReference type="Proteomes" id="UP000036449"/>
    </source>
</evidence>
<dbReference type="OrthoDB" id="5984161at2"/>
<evidence type="ECO:0000256" key="1">
    <source>
        <dbReference type="SAM" id="Coils"/>
    </source>
</evidence>
<proteinExistence type="predicted"/>
<name>A0A0J6TD71_9HYPH</name>
<keyword evidence="1" id="KW-0175">Coiled coil</keyword>
<gene>
    <name evidence="3" type="ORF">VQ03_07855</name>
</gene>
<dbReference type="AlphaFoldDB" id="A0A0J6TD71"/>
<reference evidence="3 4" key="1">
    <citation type="submission" date="2015-03" db="EMBL/GenBank/DDBJ databases">
        <title>Genome sequencing of Methylobacterium tarhaniae DSM 25844.</title>
        <authorList>
            <person name="Chaudhry V."/>
            <person name="Patil P.B."/>
        </authorList>
    </citation>
    <scope>NUCLEOTIDE SEQUENCE [LARGE SCALE GENOMIC DNA]</scope>
    <source>
        <strain evidence="3 4">DSM 25844</strain>
    </source>
</reference>
<feature type="coiled-coil region" evidence="1">
    <location>
        <begin position="64"/>
        <end position="93"/>
    </location>
</feature>
<dbReference type="Proteomes" id="UP000036449">
    <property type="component" value="Unassembled WGS sequence"/>
</dbReference>
<accession>A0A0J6TD71</accession>
<comment type="caution">
    <text evidence="3">The sequence shown here is derived from an EMBL/GenBank/DDBJ whole genome shotgun (WGS) entry which is preliminary data.</text>
</comment>
<evidence type="ECO:0008006" key="5">
    <source>
        <dbReference type="Google" id="ProtNLM"/>
    </source>
</evidence>
<evidence type="ECO:0000256" key="2">
    <source>
        <dbReference type="SAM" id="SignalP"/>
    </source>
</evidence>
<dbReference type="EMBL" id="LABZ01000045">
    <property type="protein sequence ID" value="KMO43553.1"/>
    <property type="molecule type" value="Genomic_DNA"/>
</dbReference>
<sequence>MLANVARLSLAAGCALALSACVTPQEQRAMDQRQCYEFGFETATDSFAQCMMGLSQQRTQIQANRDMQARAQLAEQNRQREAQQELYKVLSIQRSGDKSFPVCGASISGGMDRNTMTWYGPNCRSR</sequence>
<keyword evidence="2" id="KW-0732">Signal</keyword>
<dbReference type="PATRIC" id="fig|1187852.3.peg.5119"/>
<protein>
    <recommendedName>
        <fullName evidence="5">Lipoprotein</fullName>
    </recommendedName>
</protein>
<organism evidence="3 4">
    <name type="scientific">Methylobacterium tarhaniae</name>
    <dbReference type="NCBI Taxonomy" id="1187852"/>
    <lineage>
        <taxon>Bacteria</taxon>
        <taxon>Pseudomonadati</taxon>
        <taxon>Pseudomonadota</taxon>
        <taxon>Alphaproteobacteria</taxon>
        <taxon>Hyphomicrobiales</taxon>
        <taxon>Methylobacteriaceae</taxon>
        <taxon>Methylobacterium</taxon>
    </lineage>
</organism>
<keyword evidence="4" id="KW-1185">Reference proteome</keyword>
<dbReference type="PROSITE" id="PS51257">
    <property type="entry name" value="PROKAR_LIPOPROTEIN"/>
    <property type="match status" value="1"/>
</dbReference>
<evidence type="ECO:0000313" key="3">
    <source>
        <dbReference type="EMBL" id="KMO43553.1"/>
    </source>
</evidence>
<feature type="signal peptide" evidence="2">
    <location>
        <begin position="1"/>
        <end position="17"/>
    </location>
</feature>